<dbReference type="GO" id="GO:0003677">
    <property type="term" value="F:DNA binding"/>
    <property type="evidence" value="ECO:0007669"/>
    <property type="project" value="UniProtKB-KW"/>
</dbReference>
<keyword evidence="5" id="KW-0539">Nucleus</keyword>
<proteinExistence type="predicted"/>
<evidence type="ECO:0000256" key="1">
    <source>
        <dbReference type="ARBA" id="ARBA00022723"/>
    </source>
</evidence>
<keyword evidence="9" id="KW-1185">Reference proteome</keyword>
<dbReference type="SMART" id="SM00066">
    <property type="entry name" value="GAL4"/>
    <property type="match status" value="1"/>
</dbReference>
<organism evidence="8 9">
    <name type="scientific">Aspergillus thermomutatus</name>
    <name type="common">Neosartorya pseudofischeri</name>
    <dbReference type="NCBI Taxonomy" id="41047"/>
    <lineage>
        <taxon>Eukaryota</taxon>
        <taxon>Fungi</taxon>
        <taxon>Dikarya</taxon>
        <taxon>Ascomycota</taxon>
        <taxon>Pezizomycotina</taxon>
        <taxon>Eurotiomycetes</taxon>
        <taxon>Eurotiomycetidae</taxon>
        <taxon>Eurotiales</taxon>
        <taxon>Aspergillaceae</taxon>
        <taxon>Aspergillus</taxon>
        <taxon>Aspergillus subgen. Fumigati</taxon>
    </lineage>
</organism>
<evidence type="ECO:0000256" key="3">
    <source>
        <dbReference type="ARBA" id="ARBA00023125"/>
    </source>
</evidence>
<dbReference type="PROSITE" id="PS00463">
    <property type="entry name" value="ZN2_CY6_FUNGAL_1"/>
    <property type="match status" value="1"/>
</dbReference>
<dbReference type="STRING" id="41047.A0A397G646"/>
<dbReference type="GO" id="GO:0008270">
    <property type="term" value="F:zinc ion binding"/>
    <property type="evidence" value="ECO:0007669"/>
    <property type="project" value="InterPro"/>
</dbReference>
<feature type="domain" description="Zn(2)-C6 fungal-type" evidence="7">
    <location>
        <begin position="39"/>
        <end position="68"/>
    </location>
</feature>
<dbReference type="GO" id="GO:0000981">
    <property type="term" value="F:DNA-binding transcription factor activity, RNA polymerase II-specific"/>
    <property type="evidence" value="ECO:0007669"/>
    <property type="project" value="InterPro"/>
</dbReference>
<comment type="caution">
    <text evidence="8">The sequence shown here is derived from an EMBL/GenBank/DDBJ whole genome shotgun (WGS) entry which is preliminary data.</text>
</comment>
<name>A0A397G646_ASPTH</name>
<keyword evidence="1" id="KW-0479">Metal-binding</keyword>
<feature type="region of interest" description="Disordered" evidence="6">
    <location>
        <begin position="125"/>
        <end position="164"/>
    </location>
</feature>
<reference evidence="8" key="1">
    <citation type="submission" date="2018-08" db="EMBL/GenBank/DDBJ databases">
        <title>Draft genome sequence of azole-resistant Aspergillus thermomutatus (Neosartorya pseudofischeri) strain HMR AF 39, isolated from a human nasal aspirate.</title>
        <authorList>
            <person name="Parent-Michaud M."/>
            <person name="Dufresne P.J."/>
            <person name="Fournier E."/>
            <person name="Martineau C."/>
            <person name="Moreira S."/>
            <person name="Perkins V."/>
            <person name="De Repentigny L."/>
            <person name="Dufresne S.F."/>
        </authorList>
    </citation>
    <scope>NUCLEOTIDE SEQUENCE [LARGE SCALE GENOMIC DNA]</scope>
    <source>
        <strain evidence="8">HMR AF 39</strain>
    </source>
</reference>
<keyword evidence="2" id="KW-0805">Transcription regulation</keyword>
<keyword evidence="3" id="KW-0238">DNA-binding</keyword>
<dbReference type="InterPro" id="IPR053187">
    <property type="entry name" value="Notoamide_regulator"/>
</dbReference>
<protein>
    <recommendedName>
        <fullName evidence="7">Zn(2)-C6 fungal-type domain-containing protein</fullName>
    </recommendedName>
</protein>
<accession>A0A397G646</accession>
<dbReference type="InterPro" id="IPR001138">
    <property type="entry name" value="Zn2Cys6_DnaBD"/>
</dbReference>
<dbReference type="AlphaFoldDB" id="A0A397G646"/>
<dbReference type="PROSITE" id="PS50048">
    <property type="entry name" value="ZN2_CY6_FUNGAL_2"/>
    <property type="match status" value="1"/>
</dbReference>
<dbReference type="GeneID" id="38124664"/>
<dbReference type="OrthoDB" id="2593732at2759"/>
<evidence type="ECO:0000259" key="7">
    <source>
        <dbReference type="PROSITE" id="PS50048"/>
    </source>
</evidence>
<evidence type="ECO:0000256" key="6">
    <source>
        <dbReference type="SAM" id="MobiDB-lite"/>
    </source>
</evidence>
<dbReference type="PANTHER" id="PTHR47256">
    <property type="entry name" value="ZN(II)2CYS6 TRANSCRIPTION FACTOR (EUROFUNG)-RELATED"/>
    <property type="match status" value="1"/>
</dbReference>
<keyword evidence="4" id="KW-0804">Transcription</keyword>
<dbReference type="CDD" id="cd00067">
    <property type="entry name" value="GAL4"/>
    <property type="match status" value="1"/>
</dbReference>
<dbReference type="Gene3D" id="4.10.240.10">
    <property type="entry name" value="Zn(2)-C6 fungal-type DNA-binding domain"/>
    <property type="match status" value="1"/>
</dbReference>
<dbReference type="Pfam" id="PF04082">
    <property type="entry name" value="Fungal_trans"/>
    <property type="match status" value="1"/>
</dbReference>
<dbReference type="Proteomes" id="UP000215305">
    <property type="component" value="Unassembled WGS sequence"/>
</dbReference>
<evidence type="ECO:0000256" key="5">
    <source>
        <dbReference type="ARBA" id="ARBA00023242"/>
    </source>
</evidence>
<dbReference type="VEuPathDB" id="FungiDB:CDV56_102690"/>
<evidence type="ECO:0000256" key="4">
    <source>
        <dbReference type="ARBA" id="ARBA00023163"/>
    </source>
</evidence>
<dbReference type="InterPro" id="IPR036864">
    <property type="entry name" value="Zn2-C6_fun-type_DNA-bd_sf"/>
</dbReference>
<dbReference type="GO" id="GO:0006351">
    <property type="term" value="P:DNA-templated transcription"/>
    <property type="evidence" value="ECO:0007669"/>
    <property type="project" value="InterPro"/>
</dbReference>
<dbReference type="PANTHER" id="PTHR47256:SF1">
    <property type="entry name" value="ZN(II)2CYS6 TRANSCRIPTION FACTOR (EUROFUNG)"/>
    <property type="match status" value="1"/>
</dbReference>
<dbReference type="InterPro" id="IPR007219">
    <property type="entry name" value="XnlR_reg_dom"/>
</dbReference>
<evidence type="ECO:0000313" key="8">
    <source>
        <dbReference type="EMBL" id="RHZ46511.1"/>
    </source>
</evidence>
<evidence type="ECO:0000313" key="9">
    <source>
        <dbReference type="Proteomes" id="UP000215305"/>
    </source>
</evidence>
<dbReference type="RefSeq" id="XP_026611181.1">
    <property type="nucleotide sequence ID" value="XM_026756309.1"/>
</dbReference>
<dbReference type="EMBL" id="NKHU02000248">
    <property type="protein sequence ID" value="RHZ46511.1"/>
    <property type="molecule type" value="Genomic_DNA"/>
</dbReference>
<dbReference type="SUPFAM" id="SSF57701">
    <property type="entry name" value="Zn2/Cys6 DNA-binding domain"/>
    <property type="match status" value="1"/>
</dbReference>
<dbReference type="CDD" id="cd12148">
    <property type="entry name" value="fungal_TF_MHR"/>
    <property type="match status" value="1"/>
</dbReference>
<sequence length="588" mass="66096">MSDPFKVRSLAPASSSNGRTLLENCALKTIPTRRNASMSCSACKLRKAKCQGGTPCGNCVKHQTECRREEDKDGRRQTSLKRKLIELEQDRTLLVRLLETIRDDEDVNVTQLLNLIRSNAPPDEIRPSVGEGLESLPKSRRRISPDTGRMAAEDISSEHETIRPRPRRKVMTIRSLCDFPIVNVPAKPWTSVTDRDDLVSHLMSLWLTWYHPGRDCMDRDLFIRDMQSKEINSRFCSPFLVNIILAEACFYSDDPECWAIPGDPTSKGLHFFNEAKMHLDKESNKATLTTVQGLFSMFMYNSVIGNDRLGYQYMIQAAMSAEELAHSRARIVETAGEAAPELTEAIKHALQGAFNIVSVSSLALQKPIPMRVLEPMPSEPCNPKENDQWTLYPHRGHQFPAHTKCLLSSLTEFSGIVAEASTFLYGDEKPPLSDLEEAVNLTSAKIMRYHSVMILMFGILKNAGSGIESATAVVAHAKQKRIKSAQAVADLVRMHRTLWGIERIPIPCTQTVIISLFTLLEDLGDRQSSSAFVDLCVTARALSRVWPLFTAMFRSVELSAIQMGVDLPQEAREVFEDFESKMWKARDH</sequence>
<gene>
    <name evidence="8" type="ORF">CDV56_102690</name>
</gene>
<evidence type="ECO:0000256" key="2">
    <source>
        <dbReference type="ARBA" id="ARBA00023015"/>
    </source>
</evidence>
<dbReference type="Pfam" id="PF00172">
    <property type="entry name" value="Zn_clus"/>
    <property type="match status" value="1"/>
</dbReference>